<organism evidence="1 2">
    <name type="scientific">Panagrellus redivivus</name>
    <name type="common">Microworm</name>
    <dbReference type="NCBI Taxonomy" id="6233"/>
    <lineage>
        <taxon>Eukaryota</taxon>
        <taxon>Metazoa</taxon>
        <taxon>Ecdysozoa</taxon>
        <taxon>Nematoda</taxon>
        <taxon>Chromadorea</taxon>
        <taxon>Rhabditida</taxon>
        <taxon>Tylenchina</taxon>
        <taxon>Panagrolaimomorpha</taxon>
        <taxon>Panagrolaimoidea</taxon>
        <taxon>Panagrolaimidae</taxon>
        <taxon>Panagrellus</taxon>
    </lineage>
</organism>
<name>A0A7E4ZV85_PANRE</name>
<evidence type="ECO:0000313" key="2">
    <source>
        <dbReference type="WBParaSite" id="Pan_g19646.t1"/>
    </source>
</evidence>
<protein>
    <submittedName>
        <fullName evidence="2">Transposase</fullName>
    </submittedName>
</protein>
<evidence type="ECO:0000313" key="1">
    <source>
        <dbReference type="Proteomes" id="UP000492821"/>
    </source>
</evidence>
<dbReference type="AlphaFoldDB" id="A0A7E4ZV85"/>
<keyword evidence="1" id="KW-1185">Reference proteome</keyword>
<dbReference type="WBParaSite" id="Pan_g19646.t1">
    <property type="protein sequence ID" value="Pan_g19646.t1"/>
    <property type="gene ID" value="Pan_g19646"/>
</dbReference>
<sequence length="74" mass="8412">MPYPIAQLAYGLRRRLGELATPLERYDLQVAADTTSICPPKLQTLTQPQRLTYLLKNEFIFSDDGSLLVTNYAH</sequence>
<dbReference type="Proteomes" id="UP000492821">
    <property type="component" value="Unassembled WGS sequence"/>
</dbReference>
<proteinExistence type="predicted"/>
<accession>A0A7E4ZV85</accession>
<reference evidence="1" key="1">
    <citation type="journal article" date="2013" name="Genetics">
        <title>The draft genome and transcriptome of Panagrellus redivivus are shaped by the harsh demands of a free-living lifestyle.</title>
        <authorList>
            <person name="Srinivasan J."/>
            <person name="Dillman A.R."/>
            <person name="Macchietto M.G."/>
            <person name="Heikkinen L."/>
            <person name="Lakso M."/>
            <person name="Fracchia K.M."/>
            <person name="Antoshechkin I."/>
            <person name="Mortazavi A."/>
            <person name="Wong G."/>
            <person name="Sternberg P.W."/>
        </authorList>
    </citation>
    <scope>NUCLEOTIDE SEQUENCE [LARGE SCALE GENOMIC DNA]</scope>
    <source>
        <strain evidence="1">MT8872</strain>
    </source>
</reference>
<reference evidence="2" key="2">
    <citation type="submission" date="2020-10" db="UniProtKB">
        <authorList>
            <consortium name="WormBaseParasite"/>
        </authorList>
    </citation>
    <scope>IDENTIFICATION</scope>
</reference>